<dbReference type="PANTHER" id="PTHR43747">
    <property type="entry name" value="FAD-BINDING PROTEIN"/>
    <property type="match status" value="1"/>
</dbReference>
<protein>
    <submittedName>
        <fullName evidence="4">Flavin-dependent dehydrogenase</fullName>
    </submittedName>
</protein>
<evidence type="ECO:0000313" key="4">
    <source>
        <dbReference type="EMBL" id="PQV53756.1"/>
    </source>
</evidence>
<evidence type="ECO:0000313" key="5">
    <source>
        <dbReference type="Proteomes" id="UP000238338"/>
    </source>
</evidence>
<comment type="caution">
    <text evidence="4">The sequence shown here is derived from an EMBL/GenBank/DDBJ whole genome shotgun (WGS) entry which is preliminary data.</text>
</comment>
<evidence type="ECO:0000256" key="2">
    <source>
        <dbReference type="ARBA" id="ARBA00023033"/>
    </source>
</evidence>
<evidence type="ECO:0000256" key="1">
    <source>
        <dbReference type="ARBA" id="ARBA00023002"/>
    </source>
</evidence>
<organism evidence="4 5">
    <name type="scientific">Albidovulum denitrificans</name>
    <dbReference type="NCBI Taxonomy" id="404881"/>
    <lineage>
        <taxon>Bacteria</taxon>
        <taxon>Pseudomonadati</taxon>
        <taxon>Pseudomonadota</taxon>
        <taxon>Alphaproteobacteria</taxon>
        <taxon>Rhodobacterales</taxon>
        <taxon>Paracoccaceae</taxon>
        <taxon>Albidovulum</taxon>
    </lineage>
</organism>
<dbReference type="PANTHER" id="PTHR43747:SF5">
    <property type="entry name" value="FAD-BINDING DOMAIN-CONTAINING PROTEIN"/>
    <property type="match status" value="1"/>
</dbReference>
<keyword evidence="1" id="KW-0560">Oxidoreductase</keyword>
<keyword evidence="5" id="KW-1185">Reference proteome</keyword>
<dbReference type="SUPFAM" id="SSF51905">
    <property type="entry name" value="FAD/NAD(P)-binding domain"/>
    <property type="match status" value="1"/>
</dbReference>
<evidence type="ECO:0000256" key="3">
    <source>
        <dbReference type="SAM" id="MobiDB-lite"/>
    </source>
</evidence>
<gene>
    <name evidence="4" type="ORF">LX70_03763</name>
</gene>
<dbReference type="InterPro" id="IPR036188">
    <property type="entry name" value="FAD/NAD-bd_sf"/>
</dbReference>
<dbReference type="Gene3D" id="3.50.50.60">
    <property type="entry name" value="FAD/NAD(P)-binding domain"/>
    <property type="match status" value="1"/>
</dbReference>
<dbReference type="GO" id="GO:0004497">
    <property type="term" value="F:monooxygenase activity"/>
    <property type="evidence" value="ECO:0007669"/>
    <property type="project" value="UniProtKB-KW"/>
</dbReference>
<dbReference type="AlphaFoldDB" id="A0A2S8RYV4"/>
<proteinExistence type="predicted"/>
<dbReference type="EMBL" id="PVEP01000012">
    <property type="protein sequence ID" value="PQV53756.1"/>
    <property type="molecule type" value="Genomic_DNA"/>
</dbReference>
<dbReference type="Pfam" id="PF04820">
    <property type="entry name" value="Trp_halogenase"/>
    <property type="match status" value="2"/>
</dbReference>
<dbReference type="RefSeq" id="WP_146111657.1">
    <property type="nucleotide sequence ID" value="NZ_PVEP01000012.1"/>
</dbReference>
<dbReference type="OrthoDB" id="103324at2"/>
<dbReference type="InterPro" id="IPR006905">
    <property type="entry name" value="Flavin_halogenase"/>
</dbReference>
<sequence length="592" mass="65633">MTSIALLGGGLAGKLAALYLARSIPDARITLVDPERDGLPVVGESTVEVTVQFFKALGLGTYLEEEHLHKYGLTYYFRLPPGAAGAPTPDYVQHEAPGVIRLPSYNLNRHTFDRELEARIAPQVTRIAGKVQSVDLDSGPAPQVHIQRNDGTAEVLAADHVIDCSGRARLLARQLDLHKAPPCQRNSYWFRLKGFDRAILEGMALAKLRQHCFGSYYVTHHFYGDGYWIWIIPMRAPEGGDMVSMGITYRGDVSGEQAMGLDRFCAILDRDHPALARLVRSGEMVDQSRYFNYMYEASSYYCRKGRWFLLGDSGFTFDPANSAGIAYLGHQIPQIASMILKARAGALTPCYVEALEGHLTAQLALQDQWSHWYHIMDDPVRMAWTLLLANMGYFHLVVPNYMSGRFLNAGVARQVAGLLRRHCPKTQPPVEPFPRIMVHLAETSDTEEIVARIPALYERTIPFSYYRPDNIARGRLIARYFKKRAMLRMVALGMLSPLRRPALWPLALVETGAALGDLAKAATIGLVPWIYERAERTGAADASAFQPPQAFLFPQGDHERGSPAAAPICPVSGTPQTGQPSLPDRQMAGAQS</sequence>
<dbReference type="Proteomes" id="UP000238338">
    <property type="component" value="Unassembled WGS sequence"/>
</dbReference>
<keyword evidence="2" id="KW-0503">Monooxygenase</keyword>
<reference evidence="4 5" key="1">
    <citation type="submission" date="2018-02" db="EMBL/GenBank/DDBJ databases">
        <title>Genomic Encyclopedia of Archaeal and Bacterial Type Strains, Phase II (KMG-II): from individual species to whole genera.</title>
        <authorList>
            <person name="Goeker M."/>
        </authorList>
    </citation>
    <scope>NUCLEOTIDE SEQUENCE [LARGE SCALE GENOMIC DNA]</scope>
    <source>
        <strain evidence="4 5">DSM 18921</strain>
    </source>
</reference>
<dbReference type="InterPro" id="IPR050816">
    <property type="entry name" value="Flavin-dep_Halogenase_NPB"/>
</dbReference>
<name>A0A2S8RYV4_9RHOB</name>
<feature type="region of interest" description="Disordered" evidence="3">
    <location>
        <begin position="553"/>
        <end position="592"/>
    </location>
</feature>
<accession>A0A2S8RYV4</accession>